<evidence type="ECO:0000313" key="7">
    <source>
        <dbReference type="Proteomes" id="UP000309215"/>
    </source>
</evidence>
<dbReference type="PANTHER" id="PTHR42852">
    <property type="entry name" value="THIOL:DISULFIDE INTERCHANGE PROTEIN DSBE"/>
    <property type="match status" value="1"/>
</dbReference>
<dbReference type="CDD" id="cd02966">
    <property type="entry name" value="TlpA_like_family"/>
    <property type="match status" value="1"/>
</dbReference>
<organism evidence="6 7">
    <name type="scientific">Polyangium fumosum</name>
    <dbReference type="NCBI Taxonomy" id="889272"/>
    <lineage>
        <taxon>Bacteria</taxon>
        <taxon>Pseudomonadati</taxon>
        <taxon>Myxococcota</taxon>
        <taxon>Polyangia</taxon>
        <taxon>Polyangiales</taxon>
        <taxon>Polyangiaceae</taxon>
        <taxon>Polyangium</taxon>
    </lineage>
</organism>
<evidence type="ECO:0000256" key="2">
    <source>
        <dbReference type="ARBA" id="ARBA00022748"/>
    </source>
</evidence>
<dbReference type="RefSeq" id="WP_136926874.1">
    <property type="nucleotide sequence ID" value="NZ_SSMQ01000001.1"/>
</dbReference>
<evidence type="ECO:0000259" key="5">
    <source>
        <dbReference type="PROSITE" id="PS51352"/>
    </source>
</evidence>
<dbReference type="Proteomes" id="UP000309215">
    <property type="component" value="Unassembled WGS sequence"/>
</dbReference>
<dbReference type="EMBL" id="SSMQ01000001">
    <property type="protein sequence ID" value="TKD13058.1"/>
    <property type="molecule type" value="Genomic_DNA"/>
</dbReference>
<dbReference type="PROSITE" id="PS51352">
    <property type="entry name" value="THIOREDOXIN_2"/>
    <property type="match status" value="1"/>
</dbReference>
<evidence type="ECO:0000256" key="3">
    <source>
        <dbReference type="ARBA" id="ARBA00023157"/>
    </source>
</evidence>
<dbReference type="PANTHER" id="PTHR42852:SF6">
    <property type="entry name" value="THIOL:DISULFIDE INTERCHANGE PROTEIN DSBE"/>
    <property type="match status" value="1"/>
</dbReference>
<dbReference type="OrthoDB" id="9813820at2"/>
<dbReference type="InterPro" id="IPR050553">
    <property type="entry name" value="Thioredoxin_ResA/DsbE_sf"/>
</dbReference>
<sequence>MKSSTLLQIVFIVAAAIAVFGFVTAAKNDQVRASCTAMCGLNPAYAGRDRLAPDFELPDLDGKPVRLSSFRGKVVFLNFWTETCGPCKEEMPSLATLARVLRGRKDMVLLTVTIDEDRTKVRDLLRVLLDGDAPFPVLFDTDSKIVADRYGTKLFPETWLIDKNGIIRARFDGARDWSEASAVEIGEMLKKPSGAVLDFGCPVDFLQGVPRGKHASLCMDDS</sequence>
<dbReference type="GO" id="GO:0030313">
    <property type="term" value="C:cell envelope"/>
    <property type="evidence" value="ECO:0007669"/>
    <property type="project" value="UniProtKB-SubCell"/>
</dbReference>
<dbReference type="PROSITE" id="PS00194">
    <property type="entry name" value="THIOREDOXIN_1"/>
    <property type="match status" value="1"/>
</dbReference>
<comment type="subcellular location">
    <subcellularLocation>
        <location evidence="1">Cell envelope</location>
    </subcellularLocation>
</comment>
<evidence type="ECO:0000256" key="4">
    <source>
        <dbReference type="ARBA" id="ARBA00023284"/>
    </source>
</evidence>
<comment type="caution">
    <text evidence="6">The sequence shown here is derived from an EMBL/GenBank/DDBJ whole genome shotgun (WGS) entry which is preliminary data.</text>
</comment>
<keyword evidence="2" id="KW-0201">Cytochrome c-type biogenesis</keyword>
<reference evidence="6 7" key="1">
    <citation type="submission" date="2019-04" db="EMBL/GenBank/DDBJ databases">
        <authorList>
            <person name="Li Y."/>
            <person name="Wang J."/>
        </authorList>
    </citation>
    <scope>NUCLEOTIDE SEQUENCE [LARGE SCALE GENOMIC DNA]</scope>
    <source>
        <strain evidence="6 7">DSM 14668</strain>
    </source>
</reference>
<dbReference type="Pfam" id="PF00578">
    <property type="entry name" value="AhpC-TSA"/>
    <property type="match status" value="1"/>
</dbReference>
<dbReference type="InterPro" id="IPR000866">
    <property type="entry name" value="AhpC/TSA"/>
</dbReference>
<dbReference type="Gene3D" id="3.40.30.10">
    <property type="entry name" value="Glutaredoxin"/>
    <property type="match status" value="1"/>
</dbReference>
<dbReference type="InterPro" id="IPR036249">
    <property type="entry name" value="Thioredoxin-like_sf"/>
</dbReference>
<feature type="domain" description="Thioredoxin" evidence="5">
    <location>
        <begin position="46"/>
        <end position="190"/>
    </location>
</feature>
<evidence type="ECO:0000313" key="6">
    <source>
        <dbReference type="EMBL" id="TKD13058.1"/>
    </source>
</evidence>
<dbReference type="InterPro" id="IPR017937">
    <property type="entry name" value="Thioredoxin_CS"/>
</dbReference>
<evidence type="ECO:0000256" key="1">
    <source>
        <dbReference type="ARBA" id="ARBA00004196"/>
    </source>
</evidence>
<dbReference type="SUPFAM" id="SSF52833">
    <property type="entry name" value="Thioredoxin-like"/>
    <property type="match status" value="1"/>
</dbReference>
<protein>
    <submittedName>
        <fullName evidence="6">TlpA family protein disulfide reductase</fullName>
    </submittedName>
</protein>
<dbReference type="GO" id="GO:0017004">
    <property type="term" value="P:cytochrome complex assembly"/>
    <property type="evidence" value="ECO:0007669"/>
    <property type="project" value="UniProtKB-KW"/>
</dbReference>
<name>A0A4U1JM34_9BACT</name>
<dbReference type="GO" id="GO:0016209">
    <property type="term" value="F:antioxidant activity"/>
    <property type="evidence" value="ECO:0007669"/>
    <property type="project" value="InterPro"/>
</dbReference>
<dbReference type="AlphaFoldDB" id="A0A4U1JM34"/>
<keyword evidence="7" id="KW-1185">Reference proteome</keyword>
<proteinExistence type="predicted"/>
<gene>
    <name evidence="6" type="ORF">E8A74_00430</name>
</gene>
<keyword evidence="4" id="KW-0676">Redox-active center</keyword>
<keyword evidence="3" id="KW-1015">Disulfide bond</keyword>
<dbReference type="InterPro" id="IPR013766">
    <property type="entry name" value="Thioredoxin_domain"/>
</dbReference>
<dbReference type="GO" id="GO:0016491">
    <property type="term" value="F:oxidoreductase activity"/>
    <property type="evidence" value="ECO:0007669"/>
    <property type="project" value="InterPro"/>
</dbReference>
<accession>A0A4U1JM34</accession>